<comment type="caution">
    <text evidence="2">The sequence shown here is derived from an EMBL/GenBank/DDBJ whole genome shotgun (WGS) entry which is preliminary data.</text>
</comment>
<dbReference type="PANTHER" id="PTHR43851:SF1">
    <property type="entry name" value="ATYPICAL KINASE COQ8A, MITOCHONDRIAL"/>
    <property type="match status" value="1"/>
</dbReference>
<reference evidence="2 3" key="1">
    <citation type="submission" date="2024-08" db="EMBL/GenBank/DDBJ databases">
        <title>The draft genome of Apodemus speciosus.</title>
        <authorList>
            <person name="Nabeshima K."/>
            <person name="Suzuki S."/>
            <person name="Onuma M."/>
        </authorList>
    </citation>
    <scope>NUCLEOTIDE SEQUENCE [LARGE SCALE GENOMIC DNA]</scope>
    <source>
        <strain evidence="2">IB14-021</strain>
    </source>
</reference>
<organism evidence="2 3">
    <name type="scientific">Apodemus speciosus</name>
    <name type="common">Large Japanese field mouse</name>
    <dbReference type="NCBI Taxonomy" id="105296"/>
    <lineage>
        <taxon>Eukaryota</taxon>
        <taxon>Metazoa</taxon>
        <taxon>Chordata</taxon>
        <taxon>Craniata</taxon>
        <taxon>Vertebrata</taxon>
        <taxon>Euteleostomi</taxon>
        <taxon>Mammalia</taxon>
        <taxon>Eutheria</taxon>
        <taxon>Euarchontoglires</taxon>
        <taxon>Glires</taxon>
        <taxon>Rodentia</taxon>
        <taxon>Myomorpha</taxon>
        <taxon>Muroidea</taxon>
        <taxon>Muridae</taxon>
        <taxon>Murinae</taxon>
        <taxon>Apodemus</taxon>
    </lineage>
</organism>
<sequence>MLGDAIMVAKGLAKLTQAAVETHLQNLGLGGELLLAARALQSTAVEQISMVFGKVQGQDKHEDSYATENFEDLEAEVQFSTPQAAGTSLDQSLSSSLGQAHSEGPAPACVSSGPFREAGLSGQATSPMGRVSGRHFADYRDLFLANGIQRRFFHQDQSPVGGLTAEDIEKARQAKARPESKPHKQMLSERARERKVPVTRIGRLANFGGLAVGLGIGALAEVAKKSLRPENSTDVAPGKKAVLDSSPFLSEANAERIVSTLCKVRGAALKLGQMLSIQDDAFINPHLAKIFERCSGRVLTSCP</sequence>
<keyword evidence="2" id="KW-0808">Transferase</keyword>
<dbReference type="EMBL" id="BAAFST010000001">
    <property type="protein sequence ID" value="GAB1285787.1"/>
    <property type="molecule type" value="Genomic_DNA"/>
</dbReference>
<keyword evidence="2" id="KW-0418">Kinase</keyword>
<accession>A0ABQ0EG24</accession>
<feature type="compositionally biased region" description="Low complexity" evidence="1">
    <location>
        <begin position="88"/>
        <end position="97"/>
    </location>
</feature>
<feature type="region of interest" description="Disordered" evidence="1">
    <location>
        <begin position="172"/>
        <end position="193"/>
    </location>
</feature>
<proteinExistence type="predicted"/>
<evidence type="ECO:0000313" key="3">
    <source>
        <dbReference type="Proteomes" id="UP001623349"/>
    </source>
</evidence>
<protein>
    <submittedName>
        <fullName evidence="2">Atypical kinase COQ8A, mitochondrial</fullName>
    </submittedName>
</protein>
<feature type="region of interest" description="Disordered" evidence="1">
    <location>
        <begin position="82"/>
        <end position="128"/>
    </location>
</feature>
<gene>
    <name evidence="2" type="ORF">APTSU1_000101700</name>
</gene>
<dbReference type="InterPro" id="IPR051409">
    <property type="entry name" value="Atypical_kinase_ADCK"/>
</dbReference>
<dbReference type="PANTHER" id="PTHR43851">
    <property type="match status" value="1"/>
</dbReference>
<dbReference type="GO" id="GO:0016301">
    <property type="term" value="F:kinase activity"/>
    <property type="evidence" value="ECO:0007669"/>
    <property type="project" value="UniProtKB-KW"/>
</dbReference>
<evidence type="ECO:0000256" key="1">
    <source>
        <dbReference type="SAM" id="MobiDB-lite"/>
    </source>
</evidence>
<name>A0ABQ0EG24_APOSI</name>
<keyword evidence="3" id="KW-1185">Reference proteome</keyword>
<dbReference type="Proteomes" id="UP001623349">
    <property type="component" value="Unassembled WGS sequence"/>
</dbReference>
<evidence type="ECO:0000313" key="2">
    <source>
        <dbReference type="EMBL" id="GAB1285787.1"/>
    </source>
</evidence>